<dbReference type="AlphaFoldDB" id="A0A453CW78"/>
<dbReference type="EnsemblPlants" id="AET2Gv20981300.2">
    <property type="protein sequence ID" value="AET2Gv20981300.2"/>
    <property type="gene ID" value="AET2Gv20981300"/>
</dbReference>
<evidence type="ECO:0000256" key="1">
    <source>
        <dbReference type="SAM" id="MobiDB-lite"/>
    </source>
</evidence>
<sequence length="118" mass="12846">PPAWFRLEEKGRKSTRSLQIEKDQRRALHLQSPLHCPAPSRSHSAATCQQNLRTPNSGRNPSRALLPSSSSAAPLSARATMSSAWADAALLLASPSPSCSPLARPRYGRLRKVRLLLA</sequence>
<feature type="region of interest" description="Disordered" evidence="1">
    <location>
        <begin position="1"/>
        <end position="20"/>
    </location>
</feature>
<feature type="compositionally biased region" description="Polar residues" evidence="1">
    <location>
        <begin position="41"/>
        <end position="60"/>
    </location>
</feature>
<reference evidence="2" key="4">
    <citation type="submission" date="2019-03" db="UniProtKB">
        <authorList>
            <consortium name="EnsemblPlants"/>
        </authorList>
    </citation>
    <scope>IDENTIFICATION</scope>
</reference>
<feature type="compositionally biased region" description="Low complexity" evidence="1">
    <location>
        <begin position="61"/>
        <end position="73"/>
    </location>
</feature>
<reference evidence="3" key="2">
    <citation type="journal article" date="2017" name="Nat. Plants">
        <title>The Aegilops tauschii genome reveals multiple impacts of transposons.</title>
        <authorList>
            <person name="Zhao G."/>
            <person name="Zou C."/>
            <person name="Li K."/>
            <person name="Wang K."/>
            <person name="Li T."/>
            <person name="Gao L."/>
            <person name="Zhang X."/>
            <person name="Wang H."/>
            <person name="Yang Z."/>
            <person name="Liu X."/>
            <person name="Jiang W."/>
            <person name="Mao L."/>
            <person name="Kong X."/>
            <person name="Jiao Y."/>
            <person name="Jia J."/>
        </authorList>
    </citation>
    <scope>NUCLEOTIDE SEQUENCE [LARGE SCALE GENOMIC DNA]</scope>
    <source>
        <strain evidence="3">cv. AL8/78</strain>
    </source>
</reference>
<reference evidence="3" key="1">
    <citation type="journal article" date="2014" name="Science">
        <title>Ancient hybridizations among the ancestral genomes of bread wheat.</title>
        <authorList>
            <consortium name="International Wheat Genome Sequencing Consortium,"/>
            <person name="Marcussen T."/>
            <person name="Sandve S.R."/>
            <person name="Heier L."/>
            <person name="Spannagl M."/>
            <person name="Pfeifer M."/>
            <person name="Jakobsen K.S."/>
            <person name="Wulff B.B."/>
            <person name="Steuernagel B."/>
            <person name="Mayer K.F."/>
            <person name="Olsen O.A."/>
        </authorList>
    </citation>
    <scope>NUCLEOTIDE SEQUENCE [LARGE SCALE GENOMIC DNA]</scope>
    <source>
        <strain evidence="3">cv. AL8/78</strain>
    </source>
</reference>
<reference evidence="2" key="3">
    <citation type="journal article" date="2017" name="Nature">
        <title>Genome sequence of the progenitor of the wheat D genome Aegilops tauschii.</title>
        <authorList>
            <person name="Luo M.C."/>
            <person name="Gu Y.Q."/>
            <person name="Puiu D."/>
            <person name="Wang H."/>
            <person name="Twardziok S.O."/>
            <person name="Deal K.R."/>
            <person name="Huo N."/>
            <person name="Zhu T."/>
            <person name="Wang L."/>
            <person name="Wang Y."/>
            <person name="McGuire P.E."/>
            <person name="Liu S."/>
            <person name="Long H."/>
            <person name="Ramasamy R.K."/>
            <person name="Rodriguez J.C."/>
            <person name="Van S.L."/>
            <person name="Yuan L."/>
            <person name="Wang Z."/>
            <person name="Xia Z."/>
            <person name="Xiao L."/>
            <person name="Anderson O.D."/>
            <person name="Ouyang S."/>
            <person name="Liang Y."/>
            <person name="Zimin A.V."/>
            <person name="Pertea G."/>
            <person name="Qi P."/>
            <person name="Bennetzen J.L."/>
            <person name="Dai X."/>
            <person name="Dawson M.W."/>
            <person name="Muller H.G."/>
            <person name="Kugler K."/>
            <person name="Rivarola-Duarte L."/>
            <person name="Spannagl M."/>
            <person name="Mayer K.F.X."/>
            <person name="Lu F.H."/>
            <person name="Bevan M.W."/>
            <person name="Leroy P."/>
            <person name="Li P."/>
            <person name="You F.M."/>
            <person name="Sun Q."/>
            <person name="Liu Z."/>
            <person name="Lyons E."/>
            <person name="Wicker T."/>
            <person name="Salzberg S.L."/>
            <person name="Devos K.M."/>
            <person name="Dvorak J."/>
        </authorList>
    </citation>
    <scope>NUCLEOTIDE SEQUENCE [LARGE SCALE GENOMIC DNA]</scope>
    <source>
        <strain evidence="2">cv. AL8/78</strain>
    </source>
</reference>
<name>A0A453CW78_AEGTS</name>
<evidence type="ECO:0000313" key="2">
    <source>
        <dbReference type="EnsemblPlants" id="AET2Gv20981300.2"/>
    </source>
</evidence>
<protein>
    <submittedName>
        <fullName evidence="2">Uncharacterized protein</fullName>
    </submittedName>
</protein>
<reference evidence="2" key="5">
    <citation type="journal article" date="2021" name="G3 (Bethesda)">
        <title>Aegilops tauschii genome assembly Aet v5.0 features greater sequence contiguity and improved annotation.</title>
        <authorList>
            <person name="Wang L."/>
            <person name="Zhu T."/>
            <person name="Rodriguez J.C."/>
            <person name="Deal K.R."/>
            <person name="Dubcovsky J."/>
            <person name="McGuire P.E."/>
            <person name="Lux T."/>
            <person name="Spannagl M."/>
            <person name="Mayer K.F.X."/>
            <person name="Baldrich P."/>
            <person name="Meyers B.C."/>
            <person name="Huo N."/>
            <person name="Gu Y.Q."/>
            <person name="Zhou H."/>
            <person name="Devos K.M."/>
            <person name="Bennetzen J.L."/>
            <person name="Unver T."/>
            <person name="Budak H."/>
            <person name="Gulick P.J."/>
            <person name="Galiba G."/>
            <person name="Kalapos B."/>
            <person name="Nelson D.R."/>
            <person name="Li P."/>
            <person name="You F.M."/>
            <person name="Luo M.C."/>
            <person name="Dvorak J."/>
        </authorList>
    </citation>
    <scope>NUCLEOTIDE SEQUENCE [LARGE SCALE GENOMIC DNA]</scope>
    <source>
        <strain evidence="2">cv. AL8/78</strain>
    </source>
</reference>
<proteinExistence type="predicted"/>
<dbReference type="Gramene" id="AET2Gv20981300.2">
    <property type="protein sequence ID" value="AET2Gv20981300.2"/>
    <property type="gene ID" value="AET2Gv20981300"/>
</dbReference>
<dbReference type="Proteomes" id="UP000015105">
    <property type="component" value="Chromosome 2D"/>
</dbReference>
<organism evidence="2 3">
    <name type="scientific">Aegilops tauschii subsp. strangulata</name>
    <name type="common">Goatgrass</name>
    <dbReference type="NCBI Taxonomy" id="200361"/>
    <lineage>
        <taxon>Eukaryota</taxon>
        <taxon>Viridiplantae</taxon>
        <taxon>Streptophyta</taxon>
        <taxon>Embryophyta</taxon>
        <taxon>Tracheophyta</taxon>
        <taxon>Spermatophyta</taxon>
        <taxon>Magnoliopsida</taxon>
        <taxon>Liliopsida</taxon>
        <taxon>Poales</taxon>
        <taxon>Poaceae</taxon>
        <taxon>BOP clade</taxon>
        <taxon>Pooideae</taxon>
        <taxon>Triticodae</taxon>
        <taxon>Triticeae</taxon>
        <taxon>Triticinae</taxon>
        <taxon>Aegilops</taxon>
    </lineage>
</organism>
<feature type="region of interest" description="Disordered" evidence="1">
    <location>
        <begin position="33"/>
        <end position="73"/>
    </location>
</feature>
<keyword evidence="3" id="KW-1185">Reference proteome</keyword>
<accession>A0A453CW78</accession>
<feature type="compositionally biased region" description="Basic and acidic residues" evidence="1">
    <location>
        <begin position="1"/>
        <end position="12"/>
    </location>
</feature>
<evidence type="ECO:0000313" key="3">
    <source>
        <dbReference type="Proteomes" id="UP000015105"/>
    </source>
</evidence>